<dbReference type="Proteomes" id="UP000010473">
    <property type="component" value="Chromosome"/>
</dbReference>
<dbReference type="KEGG" id="scs:Sta7437_3189"/>
<keyword evidence="2" id="KW-1185">Reference proteome</keyword>
<gene>
    <name evidence="1" type="ordered locus">Sta7437_3189</name>
</gene>
<dbReference type="EMBL" id="CP003653">
    <property type="protein sequence ID" value="AFZ36697.1"/>
    <property type="molecule type" value="Genomic_DNA"/>
</dbReference>
<dbReference type="eggNOG" id="COG2442">
    <property type="taxonomic scope" value="Bacteria"/>
</dbReference>
<sequence>MDSDLKQLHDRDFNLWIENIKIKIQKQDFDDMDWDNLLDEIDDMGASQKRALDSYMQRLIEHILKLKYWQSEVERCRNGWMVEVTNFRSSINRILKKNFSLKNYLNAEYQDLYQDASKAMALLFEMPKDNFVAVDKIMQDNYFG</sequence>
<evidence type="ECO:0000313" key="1">
    <source>
        <dbReference type="EMBL" id="AFZ36697.1"/>
    </source>
</evidence>
<dbReference type="RefSeq" id="WP_015194359.1">
    <property type="nucleotide sequence ID" value="NC_019748.1"/>
</dbReference>
<dbReference type="Pfam" id="PF01724">
    <property type="entry name" value="DUF29"/>
    <property type="match status" value="1"/>
</dbReference>
<dbReference type="PANTHER" id="PTHR34235">
    <property type="entry name" value="SLR1203 PROTEIN-RELATED"/>
    <property type="match status" value="1"/>
</dbReference>
<dbReference type="HOGENOM" id="CLU_116670_1_0_3"/>
<evidence type="ECO:0000313" key="2">
    <source>
        <dbReference type="Proteomes" id="UP000010473"/>
    </source>
</evidence>
<name>K9XYE9_STAC7</name>
<dbReference type="InterPro" id="IPR002636">
    <property type="entry name" value="DUF29"/>
</dbReference>
<organism evidence="1 2">
    <name type="scientific">Stanieria cyanosphaera (strain ATCC 29371 / PCC 7437)</name>
    <dbReference type="NCBI Taxonomy" id="111780"/>
    <lineage>
        <taxon>Bacteria</taxon>
        <taxon>Bacillati</taxon>
        <taxon>Cyanobacteriota</taxon>
        <taxon>Cyanophyceae</taxon>
        <taxon>Pleurocapsales</taxon>
        <taxon>Dermocarpellaceae</taxon>
        <taxon>Stanieria</taxon>
    </lineage>
</organism>
<protein>
    <recommendedName>
        <fullName evidence="3">DUF29 domain-containing protein</fullName>
    </recommendedName>
</protein>
<dbReference type="STRING" id="111780.Sta7437_3189"/>
<dbReference type="OrthoDB" id="5769308at2"/>
<evidence type="ECO:0008006" key="3">
    <source>
        <dbReference type="Google" id="ProtNLM"/>
    </source>
</evidence>
<dbReference type="AlphaFoldDB" id="K9XYE9"/>
<dbReference type="PANTHER" id="PTHR34235:SF3">
    <property type="entry name" value="SLR1203 PROTEIN"/>
    <property type="match status" value="1"/>
</dbReference>
<dbReference type="Gene3D" id="1.20.1220.20">
    <property type="entry name" value="Uncharcterised protein PF01724"/>
    <property type="match status" value="1"/>
</dbReference>
<proteinExistence type="predicted"/>
<accession>K9XYE9</accession>
<reference evidence="2" key="1">
    <citation type="journal article" date="2013" name="Proc. Natl. Acad. Sci. U.S.A.">
        <title>Improving the coverage of the cyanobacterial phylum using diversity-driven genome sequencing.</title>
        <authorList>
            <person name="Shih P.M."/>
            <person name="Wu D."/>
            <person name="Latifi A."/>
            <person name="Axen S.D."/>
            <person name="Fewer D.P."/>
            <person name="Talla E."/>
            <person name="Calteau A."/>
            <person name="Cai F."/>
            <person name="Tandeau de Marsac N."/>
            <person name="Rippka R."/>
            <person name="Herdman M."/>
            <person name="Sivonen K."/>
            <person name="Coursin T."/>
            <person name="Laurent T."/>
            <person name="Goodwin L."/>
            <person name="Nolan M."/>
            <person name="Davenport K.W."/>
            <person name="Han C.S."/>
            <person name="Rubin E.M."/>
            <person name="Eisen J.A."/>
            <person name="Woyke T."/>
            <person name="Gugger M."/>
            <person name="Kerfeld C.A."/>
        </authorList>
    </citation>
    <scope>NUCLEOTIDE SEQUENCE [LARGE SCALE GENOMIC DNA]</scope>
    <source>
        <strain evidence="2">ATCC 29371 / PCC 7437</strain>
    </source>
</reference>